<sequence length="453" mass="51350">MKPDNPYQAWVDEDLARSKMLLTKDELQAIPAEVRFHALQMEGDGPKPKVVIDLEQMQVVDYAAFEGLTDWQRRQIKDLHAGNPVRPEEMVFLALKSMVQFIWPETKGPPDARFAACSHAALNAVLARRAAEVSRTFAQPEGLMPYWGRLTFLRVMGDLPLDNVKRFGLDRVACALVKKNKFNAMTVTGPDGSLICLNCALEPILKQLNAILLHFFGTKELAGPKRMARAWNALLPMVLHFWSDVAAPDLMREPVFLYEEQTGFLGHELTMDQLDFIVMHELGHVAFDHPRRLKAQIKQQHDVTEIRHEFEFAADAFALGLMRSQLINRAKATLQGDPRPAPDVVVDAMTGSLHGLQRRLGSVFLLFTFMDFIQRAGELLRDRNDRRLTISDRMDTHPRAADRLERLERTTLGEYLHTSPIQRYAAGLLQDVLDHAAYLDQAELIGQVAAFVR</sequence>
<comment type="caution">
    <text evidence="1">The sequence shown here is derived from an EMBL/GenBank/DDBJ whole genome shotgun (WGS) entry which is preliminary data.</text>
</comment>
<gene>
    <name evidence="1" type="ORF">FSB78_10090</name>
</gene>
<reference evidence="1 2" key="1">
    <citation type="journal article" date="2013" name="Antonie Van Leeuwenhoek">
        <title>Sphingomonas ginsenosidivorax sp. nov., with the ability to transform ginsenosides.</title>
        <authorList>
            <person name="Jin X.F."/>
            <person name="Kim J.K."/>
            <person name="Liu Q.M."/>
            <person name="Kang M.S."/>
            <person name="He D."/>
            <person name="Jin F.X."/>
            <person name="Kim S.C."/>
            <person name="Im W.T."/>
        </authorList>
    </citation>
    <scope>NUCLEOTIDE SEQUENCE [LARGE SCALE GENOMIC DNA]</scope>
    <source>
        <strain evidence="1 2">KHI67</strain>
    </source>
</reference>
<dbReference type="Proteomes" id="UP000321250">
    <property type="component" value="Unassembled WGS sequence"/>
</dbReference>
<dbReference type="OrthoDB" id="9810445at2"/>
<accession>A0A5C6UGG3</accession>
<evidence type="ECO:0000313" key="1">
    <source>
        <dbReference type="EMBL" id="TXC71256.1"/>
    </source>
</evidence>
<dbReference type="RefSeq" id="WP_147082368.1">
    <property type="nucleotide sequence ID" value="NZ_VOQR01000001.1"/>
</dbReference>
<proteinExistence type="predicted"/>
<organism evidence="1 2">
    <name type="scientific">Sphingomonas ginsenosidivorax</name>
    <dbReference type="NCBI Taxonomy" id="862135"/>
    <lineage>
        <taxon>Bacteria</taxon>
        <taxon>Pseudomonadati</taxon>
        <taxon>Pseudomonadota</taxon>
        <taxon>Alphaproteobacteria</taxon>
        <taxon>Sphingomonadales</taxon>
        <taxon>Sphingomonadaceae</taxon>
        <taxon>Sphingomonas</taxon>
    </lineage>
</organism>
<protein>
    <submittedName>
        <fullName evidence="1">Uncharacterized protein</fullName>
    </submittedName>
</protein>
<keyword evidence="2" id="KW-1185">Reference proteome</keyword>
<dbReference type="AlphaFoldDB" id="A0A5C6UGG3"/>
<dbReference type="EMBL" id="VOQR01000001">
    <property type="protein sequence ID" value="TXC71256.1"/>
    <property type="molecule type" value="Genomic_DNA"/>
</dbReference>
<evidence type="ECO:0000313" key="2">
    <source>
        <dbReference type="Proteomes" id="UP000321250"/>
    </source>
</evidence>
<name>A0A5C6UGG3_9SPHN</name>